<dbReference type="Proteomes" id="UP001165962">
    <property type="component" value="Unassembled WGS sequence"/>
</dbReference>
<keyword evidence="2" id="KW-0472">Membrane</keyword>
<feature type="transmembrane region" description="Helical" evidence="2">
    <location>
        <begin position="124"/>
        <end position="140"/>
    </location>
</feature>
<dbReference type="InterPro" id="IPR000045">
    <property type="entry name" value="Prepilin_IV_endopep_pep"/>
</dbReference>
<gene>
    <name evidence="4" type="ORF">G9U52_34590</name>
</gene>
<feature type="domain" description="Prepilin type IV endopeptidase peptidase" evidence="3">
    <location>
        <begin position="8"/>
        <end position="110"/>
    </location>
</feature>
<keyword evidence="2" id="KW-0812">Transmembrane</keyword>
<reference evidence="4" key="1">
    <citation type="submission" date="2020-03" db="EMBL/GenBank/DDBJ databases">
        <title>Draft sequencing of Paenibacilllus sp. S3N08.</title>
        <authorList>
            <person name="Kim D.-U."/>
        </authorList>
    </citation>
    <scope>NUCLEOTIDE SEQUENCE</scope>
    <source>
        <strain evidence="4">S3N08</strain>
    </source>
</reference>
<feature type="transmembrane region" description="Helical" evidence="2">
    <location>
        <begin position="52"/>
        <end position="70"/>
    </location>
</feature>
<dbReference type="PANTHER" id="PTHR30487">
    <property type="entry name" value="TYPE 4 PREPILIN-LIKE PROTEINS LEADER PEPTIDE-PROCESSING ENZYME"/>
    <property type="match status" value="1"/>
</dbReference>
<dbReference type="Pfam" id="PF01478">
    <property type="entry name" value="Peptidase_A24"/>
    <property type="match status" value="1"/>
</dbReference>
<dbReference type="RefSeq" id="WP_166156655.1">
    <property type="nucleotide sequence ID" value="NZ_JAAOIW010000023.1"/>
</dbReference>
<sequence>MEKIVHVLLVLTLLIVIYTDLRWRIIPNNLLLVITPIALILRLISQPFAIGNYLLGALIGFGVLFLAAYMSNGKIGGGDIKFYGVIGLILGVEMTLLSLVFFSLLLCLYYLVLYVLKRFMMDHSVPLAPFIAASVLIVYSL</sequence>
<dbReference type="Gene3D" id="1.20.120.1220">
    <property type="match status" value="1"/>
</dbReference>
<keyword evidence="2" id="KW-1133">Transmembrane helix</keyword>
<feature type="transmembrane region" description="Helical" evidence="2">
    <location>
        <begin position="29"/>
        <end position="45"/>
    </location>
</feature>
<accession>A0ABX0JEJ9</accession>
<name>A0ABX0JEJ9_9BACL</name>
<keyword evidence="5" id="KW-1185">Reference proteome</keyword>
<feature type="transmembrane region" description="Helical" evidence="2">
    <location>
        <begin position="82"/>
        <end position="112"/>
    </location>
</feature>
<dbReference type="EMBL" id="JAAOIW010000023">
    <property type="protein sequence ID" value="NHN34874.1"/>
    <property type="molecule type" value="Genomic_DNA"/>
</dbReference>
<evidence type="ECO:0000256" key="2">
    <source>
        <dbReference type="SAM" id="Phobius"/>
    </source>
</evidence>
<proteinExistence type="inferred from homology"/>
<dbReference type="InterPro" id="IPR050882">
    <property type="entry name" value="Prepilin_peptidase/N-MTase"/>
</dbReference>
<comment type="caution">
    <text evidence="4">The sequence shown here is derived from an EMBL/GenBank/DDBJ whole genome shotgun (WGS) entry which is preliminary data.</text>
</comment>
<evidence type="ECO:0000259" key="3">
    <source>
        <dbReference type="Pfam" id="PF01478"/>
    </source>
</evidence>
<comment type="similarity">
    <text evidence="1">Belongs to the peptidase A24 family.</text>
</comment>
<evidence type="ECO:0000313" key="4">
    <source>
        <dbReference type="EMBL" id="NHN34874.1"/>
    </source>
</evidence>
<evidence type="ECO:0000313" key="5">
    <source>
        <dbReference type="Proteomes" id="UP001165962"/>
    </source>
</evidence>
<organism evidence="4 5">
    <name type="scientific">Paenibacillus agricola</name>
    <dbReference type="NCBI Taxonomy" id="2716264"/>
    <lineage>
        <taxon>Bacteria</taxon>
        <taxon>Bacillati</taxon>
        <taxon>Bacillota</taxon>
        <taxon>Bacilli</taxon>
        <taxon>Bacillales</taxon>
        <taxon>Paenibacillaceae</taxon>
        <taxon>Paenibacillus</taxon>
    </lineage>
</organism>
<evidence type="ECO:0000256" key="1">
    <source>
        <dbReference type="ARBA" id="ARBA00005801"/>
    </source>
</evidence>
<protein>
    <submittedName>
        <fullName evidence="4">Prepilin peptidase</fullName>
    </submittedName>
</protein>
<dbReference type="PANTHER" id="PTHR30487:SF0">
    <property type="entry name" value="PREPILIN LEADER PEPTIDASE_N-METHYLTRANSFERASE-RELATED"/>
    <property type="match status" value="1"/>
</dbReference>